<reference evidence="3 4" key="1">
    <citation type="submission" date="2019-12" db="EMBL/GenBank/DDBJ databases">
        <title>Genomic-based taxomic classification of the family Erythrobacteraceae.</title>
        <authorList>
            <person name="Xu L."/>
        </authorList>
    </citation>
    <scope>NUCLEOTIDE SEQUENCE [LARGE SCALE GENOMIC DNA]</scope>
    <source>
        <strain evidence="3 4">MCCC 1A09962</strain>
    </source>
</reference>
<accession>A0A844ZG91</accession>
<organism evidence="3 4">
    <name type="scientific">Parapontixanthobacter aurantiacus</name>
    <dbReference type="NCBI Taxonomy" id="1463599"/>
    <lineage>
        <taxon>Bacteria</taxon>
        <taxon>Pseudomonadati</taxon>
        <taxon>Pseudomonadota</taxon>
        <taxon>Alphaproteobacteria</taxon>
        <taxon>Sphingomonadales</taxon>
        <taxon>Erythrobacteraceae</taxon>
        <taxon>Parapontixanthobacter</taxon>
    </lineage>
</organism>
<evidence type="ECO:0000313" key="3">
    <source>
        <dbReference type="EMBL" id="MXO85987.1"/>
    </source>
</evidence>
<evidence type="ECO:0000256" key="1">
    <source>
        <dbReference type="SAM" id="MobiDB-lite"/>
    </source>
</evidence>
<feature type="region of interest" description="Disordered" evidence="1">
    <location>
        <begin position="1"/>
        <end position="51"/>
    </location>
</feature>
<dbReference type="EMBL" id="WTYW01000001">
    <property type="protein sequence ID" value="MXO85987.1"/>
    <property type="molecule type" value="Genomic_DNA"/>
</dbReference>
<sequence>MARPSKTIMIPGKSNETPTEPKVGPGYPPKATRFKPGQSGNPKGRPKKDRSFVKRIEAELDSEMQVEENGVTIKLSKREVLAKRMVNDSLKGDPRMLNALLKFLPAETTSAQDEVEVVSRDEVIAFLARHGKPRS</sequence>
<dbReference type="Pfam" id="PF18932">
    <property type="entry name" value="DUF5681"/>
    <property type="match status" value="1"/>
</dbReference>
<protein>
    <recommendedName>
        <fullName evidence="2">DUF5681 domain-containing protein</fullName>
    </recommendedName>
</protein>
<dbReference type="RefSeq" id="WP_160682320.1">
    <property type="nucleotide sequence ID" value="NZ_WTYW01000001.1"/>
</dbReference>
<proteinExistence type="predicted"/>
<dbReference type="OrthoDB" id="2086138at2"/>
<dbReference type="AlphaFoldDB" id="A0A844ZG91"/>
<dbReference type="InterPro" id="IPR043736">
    <property type="entry name" value="DUF5681"/>
</dbReference>
<comment type="caution">
    <text evidence="3">The sequence shown here is derived from an EMBL/GenBank/DDBJ whole genome shotgun (WGS) entry which is preliminary data.</text>
</comment>
<evidence type="ECO:0000313" key="4">
    <source>
        <dbReference type="Proteomes" id="UP000433104"/>
    </source>
</evidence>
<name>A0A844ZG91_9SPHN</name>
<keyword evidence="4" id="KW-1185">Reference proteome</keyword>
<evidence type="ECO:0000259" key="2">
    <source>
        <dbReference type="Pfam" id="PF18932"/>
    </source>
</evidence>
<feature type="domain" description="DUF5681" evidence="2">
    <location>
        <begin position="30"/>
        <end position="105"/>
    </location>
</feature>
<gene>
    <name evidence="3" type="ORF">GRI38_08065</name>
</gene>
<dbReference type="Proteomes" id="UP000433104">
    <property type="component" value="Unassembled WGS sequence"/>
</dbReference>